<evidence type="ECO:0000259" key="2">
    <source>
        <dbReference type="Pfam" id="PF01551"/>
    </source>
</evidence>
<dbReference type="InterPro" id="IPR016047">
    <property type="entry name" value="M23ase_b-sheet_dom"/>
</dbReference>
<reference evidence="3 4" key="1">
    <citation type="journal article" date="2007" name="J. Bacteriol.">
        <title>Whole-genome analysis of the methyl tert-butyl ether-degrading beta-proteobacterium Methylibium petroleiphilum PM1.</title>
        <authorList>
            <person name="Kane S.R."/>
            <person name="Chakicherla A.Y."/>
            <person name="Chain P.S.G."/>
            <person name="Schmidt R."/>
            <person name="Shin M.W."/>
            <person name="Legler T.C."/>
            <person name="Scow K.M."/>
            <person name="Larimer F.W."/>
            <person name="Lucas S.M."/>
            <person name="Richardson P.M."/>
            <person name="Hristova K.R."/>
        </authorList>
    </citation>
    <scope>NUCLEOTIDE SEQUENCE [LARGE SCALE GENOMIC DNA]</scope>
    <source>
        <strain evidence="4">ATCC BAA-1232 / LMG 22953 / PM1</strain>
    </source>
</reference>
<feature type="domain" description="M23ase beta-sheet core" evidence="2">
    <location>
        <begin position="212"/>
        <end position="306"/>
    </location>
</feature>
<dbReference type="AlphaFoldDB" id="A2SJG0"/>
<organism evidence="3 4">
    <name type="scientific">Methylibium petroleiphilum (strain ATCC BAA-1232 / LMG 22953 / PM1)</name>
    <dbReference type="NCBI Taxonomy" id="420662"/>
    <lineage>
        <taxon>Bacteria</taxon>
        <taxon>Pseudomonadati</taxon>
        <taxon>Pseudomonadota</taxon>
        <taxon>Betaproteobacteria</taxon>
        <taxon>Burkholderiales</taxon>
        <taxon>Sphaerotilaceae</taxon>
        <taxon>Methylibium</taxon>
    </lineage>
</organism>
<dbReference type="InterPro" id="IPR050570">
    <property type="entry name" value="Cell_wall_metabolism_enzyme"/>
</dbReference>
<dbReference type="eggNOG" id="COG0739">
    <property type="taxonomic scope" value="Bacteria"/>
</dbReference>
<dbReference type="InterPro" id="IPR011055">
    <property type="entry name" value="Dup_hybrid_motif"/>
</dbReference>
<dbReference type="PANTHER" id="PTHR21666">
    <property type="entry name" value="PEPTIDASE-RELATED"/>
    <property type="match status" value="1"/>
</dbReference>
<name>A2SJG0_METPP</name>
<dbReference type="Proteomes" id="UP000000366">
    <property type="component" value="Chromosome"/>
</dbReference>
<evidence type="ECO:0000256" key="1">
    <source>
        <dbReference type="SAM" id="Phobius"/>
    </source>
</evidence>
<dbReference type="Pfam" id="PF01551">
    <property type="entry name" value="Peptidase_M23"/>
    <property type="match status" value="1"/>
</dbReference>
<keyword evidence="1" id="KW-0472">Membrane</keyword>
<accession>A2SJG0</accession>
<dbReference type="RefSeq" id="WP_011830328.1">
    <property type="nucleotide sequence ID" value="NC_008825.1"/>
</dbReference>
<proteinExistence type="predicted"/>
<dbReference type="STRING" id="420662.Mpe_A2745"/>
<evidence type="ECO:0000313" key="4">
    <source>
        <dbReference type="Proteomes" id="UP000000366"/>
    </source>
</evidence>
<dbReference type="CDD" id="cd12797">
    <property type="entry name" value="M23_peptidase"/>
    <property type="match status" value="1"/>
</dbReference>
<keyword evidence="4" id="KW-1185">Reference proteome</keyword>
<feature type="transmembrane region" description="Helical" evidence="1">
    <location>
        <begin position="20"/>
        <end position="45"/>
    </location>
</feature>
<protein>
    <submittedName>
        <fullName evidence="3">Putative transmembrane protein</fullName>
    </submittedName>
</protein>
<keyword evidence="1 3" id="KW-0812">Transmembrane</keyword>
<dbReference type="Gene3D" id="2.70.70.10">
    <property type="entry name" value="Glucose Permease (Domain IIA)"/>
    <property type="match status" value="1"/>
</dbReference>
<dbReference type="EMBL" id="CP000555">
    <property type="protein sequence ID" value="ABM95699.1"/>
    <property type="molecule type" value="Genomic_DNA"/>
</dbReference>
<dbReference type="GO" id="GO:0004222">
    <property type="term" value="F:metalloendopeptidase activity"/>
    <property type="evidence" value="ECO:0007669"/>
    <property type="project" value="TreeGrafter"/>
</dbReference>
<keyword evidence="1" id="KW-1133">Transmembrane helix</keyword>
<sequence length="332" mass="35155">MQIIVTHGRYARTRVLDLPAWKLAIVGTFLVGLLLALSGAIYHFVFLKAAREGWPVVSQVVKLVVRDEIAQRDRFMRENLDAMASKVGEMQAKLMKLETMGERVSGLAGLKPEDFRGLDRPAAPVPAGAAVGGGRGGPYVPVESPSLAQLNQAIAALDEGADRHSDVFTLVESRLLETRLRALMVPSSAPVDGPVGSGFGFRTDPFTGRGALHTGLDFPAETGTAILAAAGGVVMSAETHPAYGRTVEIDHGNGLVTRYAHAARLLVVPGDLIRRGQKIAEVGSTGRSTGPHLHFEVLVDGAPQDPAKFLAQASRLPAGNVARAANRTAEAR</sequence>
<dbReference type="HOGENOM" id="CLU_029425_2_2_4"/>
<dbReference type="KEGG" id="mpt:Mpe_A2745"/>
<gene>
    <name evidence="3" type="ordered locus">Mpe_A2745</name>
</gene>
<dbReference type="PANTHER" id="PTHR21666:SF291">
    <property type="entry name" value="STAGE II SPORULATION PROTEIN Q"/>
    <property type="match status" value="1"/>
</dbReference>
<dbReference type="SUPFAM" id="SSF51261">
    <property type="entry name" value="Duplicated hybrid motif"/>
    <property type="match status" value="1"/>
</dbReference>
<evidence type="ECO:0000313" key="3">
    <source>
        <dbReference type="EMBL" id="ABM95699.1"/>
    </source>
</evidence>